<dbReference type="Pfam" id="PF07238">
    <property type="entry name" value="PilZ"/>
    <property type="match status" value="1"/>
</dbReference>
<dbReference type="Gene3D" id="2.40.10.220">
    <property type="entry name" value="predicted glycosyltransferase like domains"/>
    <property type="match status" value="1"/>
</dbReference>
<evidence type="ECO:0000313" key="2">
    <source>
        <dbReference type="EMBL" id="VAW44681.1"/>
    </source>
</evidence>
<dbReference type="SUPFAM" id="SSF141371">
    <property type="entry name" value="PilZ domain-like"/>
    <property type="match status" value="1"/>
</dbReference>
<accession>A0A3B0VP78</accession>
<dbReference type="AlphaFoldDB" id="A0A3B0VP78"/>
<name>A0A3B0VP78_9ZZZZ</name>
<protein>
    <recommendedName>
        <fullName evidence="1">PilZ domain-containing protein</fullName>
    </recommendedName>
</protein>
<evidence type="ECO:0000259" key="1">
    <source>
        <dbReference type="Pfam" id="PF07238"/>
    </source>
</evidence>
<dbReference type="EMBL" id="UOFC01000016">
    <property type="protein sequence ID" value="VAW44681.1"/>
    <property type="molecule type" value="Genomic_DNA"/>
</dbReference>
<feature type="domain" description="PilZ" evidence="1">
    <location>
        <begin position="11"/>
        <end position="88"/>
    </location>
</feature>
<gene>
    <name evidence="2" type="ORF">MNBD_GAMMA03-650</name>
</gene>
<dbReference type="GO" id="GO:0035438">
    <property type="term" value="F:cyclic-di-GMP binding"/>
    <property type="evidence" value="ECO:0007669"/>
    <property type="project" value="InterPro"/>
</dbReference>
<dbReference type="InterPro" id="IPR009875">
    <property type="entry name" value="PilZ_domain"/>
</dbReference>
<reference evidence="2" key="1">
    <citation type="submission" date="2018-06" db="EMBL/GenBank/DDBJ databases">
        <authorList>
            <person name="Zhirakovskaya E."/>
        </authorList>
    </citation>
    <scope>NUCLEOTIDE SEQUENCE</scope>
</reference>
<proteinExistence type="predicted"/>
<organism evidence="2">
    <name type="scientific">hydrothermal vent metagenome</name>
    <dbReference type="NCBI Taxonomy" id="652676"/>
    <lineage>
        <taxon>unclassified sequences</taxon>
        <taxon>metagenomes</taxon>
        <taxon>ecological metagenomes</taxon>
    </lineage>
</organism>
<sequence>MSALKTNTLHERRQFLRVPTNLESVLESKKNSIYTTVINLSEQGVGFLSAKPFKKGDTVNINFDYYNNVANPIKLKVDVRSCRKVDLEYYIGGSIANKSIKFQRFFKSITPSINIS</sequence>